<dbReference type="SUPFAM" id="SSF46689">
    <property type="entry name" value="Homeodomain-like"/>
    <property type="match status" value="1"/>
</dbReference>
<protein>
    <submittedName>
        <fullName evidence="1">Uncharacterized protein DUF1804</fullName>
    </submittedName>
</protein>
<dbReference type="EMBL" id="SLWB01000015">
    <property type="protein sequence ID" value="TCN63688.1"/>
    <property type="molecule type" value="Genomic_DNA"/>
</dbReference>
<dbReference type="InterPro" id="IPR009057">
    <property type="entry name" value="Homeodomain-like_sf"/>
</dbReference>
<name>A0A4R2E5L8_9BACT</name>
<dbReference type="InterPro" id="IPR014926">
    <property type="entry name" value="Phage_D3112_Orf24"/>
</dbReference>
<proteinExistence type="predicted"/>
<keyword evidence="2" id="KW-1185">Reference proteome</keyword>
<accession>A0A4R2E5L8</accession>
<organism evidence="1 2">
    <name type="scientific">Acetobacteroides hydrogenigenes</name>
    <dbReference type="NCBI Taxonomy" id="979970"/>
    <lineage>
        <taxon>Bacteria</taxon>
        <taxon>Pseudomonadati</taxon>
        <taxon>Bacteroidota</taxon>
        <taxon>Bacteroidia</taxon>
        <taxon>Bacteroidales</taxon>
        <taxon>Rikenellaceae</taxon>
        <taxon>Acetobacteroides</taxon>
    </lineage>
</organism>
<dbReference type="Proteomes" id="UP000294830">
    <property type="component" value="Unassembled WGS sequence"/>
</dbReference>
<comment type="caution">
    <text evidence="1">The sequence shown here is derived from an EMBL/GenBank/DDBJ whole genome shotgun (WGS) entry which is preliminary data.</text>
</comment>
<dbReference type="OrthoDB" id="961372at2"/>
<dbReference type="AlphaFoldDB" id="A0A4R2E5L8"/>
<gene>
    <name evidence="1" type="ORF">CLV25_11538</name>
</gene>
<evidence type="ECO:0000313" key="1">
    <source>
        <dbReference type="EMBL" id="TCN63688.1"/>
    </source>
</evidence>
<evidence type="ECO:0000313" key="2">
    <source>
        <dbReference type="Proteomes" id="UP000294830"/>
    </source>
</evidence>
<reference evidence="1 2" key="1">
    <citation type="submission" date="2019-03" db="EMBL/GenBank/DDBJ databases">
        <title>Genomic Encyclopedia of Archaeal and Bacterial Type Strains, Phase II (KMG-II): from individual species to whole genera.</title>
        <authorList>
            <person name="Goeker M."/>
        </authorList>
    </citation>
    <scope>NUCLEOTIDE SEQUENCE [LARGE SCALE GENOMIC DNA]</scope>
    <source>
        <strain evidence="1 2">RL-C</strain>
    </source>
</reference>
<dbReference type="Pfam" id="PF08822">
    <property type="entry name" value="DUF1804"/>
    <property type="match status" value="1"/>
</dbReference>
<dbReference type="RefSeq" id="WP_131840126.1">
    <property type="nucleotide sequence ID" value="NZ_SLWB01000015.1"/>
</dbReference>
<sequence length="165" mass="19090">MAKEKEQKLARILFVEQNKSAKQIAEMLNVTEATLSKWVAKGRWKDLRSAKLSSPGVRTENIRQIINQLTDDRITYAMELKEAEHEKDAKRVGELQIQIARVDDAVSKWNKTLSNIDKDSKISLSVYLQVMEMIFEGLRAHDEALYLKTLDFQDVHLNDVSLRFK</sequence>